<protein>
    <recommendedName>
        <fullName evidence="2">Glycosyltransferase 2-like domain-containing protein</fullName>
    </recommendedName>
</protein>
<dbReference type="AlphaFoldDB" id="A0A9W6ESH9"/>
<evidence type="ECO:0000256" key="1">
    <source>
        <dbReference type="SAM" id="Phobius"/>
    </source>
</evidence>
<proteinExistence type="predicted"/>
<dbReference type="Pfam" id="PF13632">
    <property type="entry name" value="Glyco_trans_2_3"/>
    <property type="match status" value="1"/>
</dbReference>
<feature type="domain" description="Glycosyltransferase 2-like" evidence="2">
    <location>
        <begin position="54"/>
        <end position="203"/>
    </location>
</feature>
<organism evidence="3 4">
    <name type="scientific">Philodulcilactobacillus myokoensis</name>
    <dbReference type="NCBI Taxonomy" id="2929573"/>
    <lineage>
        <taxon>Bacteria</taxon>
        <taxon>Bacillati</taxon>
        <taxon>Bacillota</taxon>
        <taxon>Bacilli</taxon>
        <taxon>Lactobacillales</taxon>
        <taxon>Lactobacillaceae</taxon>
        <taxon>Philodulcilactobacillus</taxon>
    </lineage>
</organism>
<dbReference type="InterPro" id="IPR029044">
    <property type="entry name" value="Nucleotide-diphossugar_trans"/>
</dbReference>
<dbReference type="InterPro" id="IPR001173">
    <property type="entry name" value="Glyco_trans_2-like"/>
</dbReference>
<name>A0A9W6ESH9_9LACO</name>
<sequence length="264" mass="31579">MNMNPIRKTILKLFNFKKYKRLFFNKAYDCVGSIFKAPRHVHSNIEEGQKLEWITYAGKVERSQKVFVLTGTCSLISAEMLNKVYQKNHKKYFYNVKTVTEDFEMTISLKEVGARLISPIDCQCYTSTKGSVKDLLSQRRRWYLGAIELVNERKINRVMLTYIFQQIMLFISVFSYILFIGMSIYLYLTNNVSLTSFWFTIGIIFIIDQTVRTWKFGTWFDRFYSMSMMGWLWYSLLLQIAYLWALESYIDQHKIYWNSKKKQK</sequence>
<keyword evidence="4" id="KW-1185">Reference proteome</keyword>
<feature type="transmembrane region" description="Helical" evidence="1">
    <location>
        <begin position="223"/>
        <end position="245"/>
    </location>
</feature>
<reference evidence="3" key="1">
    <citation type="submission" date="2022-07" db="EMBL/GenBank/DDBJ databases">
        <authorList>
            <person name="Kouya T."/>
            <person name="Ishiyama Y."/>
        </authorList>
    </citation>
    <scope>NUCLEOTIDE SEQUENCE</scope>
    <source>
        <strain evidence="3">WR16-4</strain>
    </source>
</reference>
<gene>
    <name evidence="3" type="ORF">WR164_03370</name>
</gene>
<dbReference type="EMBL" id="BRPL01000002">
    <property type="protein sequence ID" value="GLB46358.1"/>
    <property type="molecule type" value="Genomic_DNA"/>
</dbReference>
<evidence type="ECO:0000313" key="4">
    <source>
        <dbReference type="Proteomes" id="UP001144204"/>
    </source>
</evidence>
<comment type="caution">
    <text evidence="3">The sequence shown here is derived from an EMBL/GenBank/DDBJ whole genome shotgun (WGS) entry which is preliminary data.</text>
</comment>
<keyword evidence="1" id="KW-1133">Transmembrane helix</keyword>
<accession>A0A9W6ESH9</accession>
<keyword evidence="1" id="KW-0812">Transmembrane</keyword>
<reference evidence="3" key="2">
    <citation type="journal article" date="2023" name="PLoS ONE">
        <title>Philodulcilactobacillus myokoensis gen. nov., sp. nov., a fructophilic, acidophilic, and agar-phobic lactic acid bacterium isolated from fermented vegetable extracts.</title>
        <authorList>
            <person name="Kouya T."/>
            <person name="Ishiyama Y."/>
            <person name="Ohashi S."/>
            <person name="Kumakubo R."/>
            <person name="Yamazaki T."/>
            <person name="Otaki T."/>
        </authorList>
    </citation>
    <scope>NUCLEOTIDE SEQUENCE</scope>
    <source>
        <strain evidence="3">WR16-4</strain>
    </source>
</reference>
<dbReference type="SUPFAM" id="SSF53448">
    <property type="entry name" value="Nucleotide-diphospho-sugar transferases"/>
    <property type="match status" value="1"/>
</dbReference>
<evidence type="ECO:0000259" key="2">
    <source>
        <dbReference type="Pfam" id="PF13632"/>
    </source>
</evidence>
<keyword evidence="1" id="KW-0472">Membrane</keyword>
<feature type="transmembrane region" description="Helical" evidence="1">
    <location>
        <begin position="167"/>
        <end position="188"/>
    </location>
</feature>
<evidence type="ECO:0000313" key="3">
    <source>
        <dbReference type="EMBL" id="GLB46358.1"/>
    </source>
</evidence>
<dbReference type="Proteomes" id="UP001144204">
    <property type="component" value="Unassembled WGS sequence"/>
</dbReference>